<dbReference type="Proteomes" id="UP000887579">
    <property type="component" value="Unplaced"/>
</dbReference>
<sequence>MFPFILLILAVCLSFSEAENIPCGISSSLEKYAIYNPNRILGGENAKDGDWPWYALITSGSRLCGATIVSDKWILTAAHCFDKKSIDVSIQYGSVNRSGGENDTSQKIFIHSGFNEDSGINDIALIELEKPLNFSENVQSICLNHSVEPNANEILAMVGFGKIFKQFQGSTAEFIHPDILQDGPIAYKQNSTISEGCDTVKICVSGINHAALSGDSGGPLMTIRDNRWFQIGVASMLKYVSGVFEDESITMATDSM</sequence>
<protein>
    <submittedName>
        <fullName evidence="2">Peptidase S1 domain-containing protein</fullName>
    </submittedName>
</protein>
<reference evidence="2" key="1">
    <citation type="submission" date="2022-11" db="UniProtKB">
        <authorList>
            <consortium name="WormBaseParasite"/>
        </authorList>
    </citation>
    <scope>IDENTIFICATION</scope>
</reference>
<accession>A0AC34G9F0</accession>
<name>A0AC34G9F0_9BILA</name>
<evidence type="ECO:0000313" key="2">
    <source>
        <dbReference type="WBParaSite" id="ES5_v2.g26209.t1"/>
    </source>
</evidence>
<dbReference type="WBParaSite" id="ES5_v2.g26209.t1">
    <property type="protein sequence ID" value="ES5_v2.g26209.t1"/>
    <property type="gene ID" value="ES5_v2.g26209"/>
</dbReference>
<proteinExistence type="predicted"/>
<organism evidence="1 2">
    <name type="scientific">Panagrolaimus sp. ES5</name>
    <dbReference type="NCBI Taxonomy" id="591445"/>
    <lineage>
        <taxon>Eukaryota</taxon>
        <taxon>Metazoa</taxon>
        <taxon>Ecdysozoa</taxon>
        <taxon>Nematoda</taxon>
        <taxon>Chromadorea</taxon>
        <taxon>Rhabditida</taxon>
        <taxon>Tylenchina</taxon>
        <taxon>Panagrolaimomorpha</taxon>
        <taxon>Panagrolaimoidea</taxon>
        <taxon>Panagrolaimidae</taxon>
        <taxon>Panagrolaimus</taxon>
    </lineage>
</organism>
<evidence type="ECO:0000313" key="1">
    <source>
        <dbReference type="Proteomes" id="UP000887579"/>
    </source>
</evidence>